<accession>A0A7X9LC29</accession>
<dbReference type="CDD" id="cd06294">
    <property type="entry name" value="PBP1_MalR-like"/>
    <property type="match status" value="1"/>
</dbReference>
<dbReference type="PROSITE" id="PS50932">
    <property type="entry name" value="HTH_LACI_2"/>
    <property type="match status" value="1"/>
</dbReference>
<dbReference type="RefSeq" id="WP_193522971.1">
    <property type="nucleotide sequence ID" value="NZ_JABASA010000003.1"/>
</dbReference>
<dbReference type="InterPro" id="IPR028082">
    <property type="entry name" value="Peripla_BP_I"/>
</dbReference>
<evidence type="ECO:0000256" key="3">
    <source>
        <dbReference type="ARBA" id="ARBA00023163"/>
    </source>
</evidence>
<sequence>MATIKDVAKLAGVSASTASRAMHDNDMISQATKERVRRAMKELNYSPNYSAQNLVKRRSNTIGVVLPVRESQESLGNNPFFMQIIQGISGVCTDNHYMVSLATGRTEDELIANIETLIRSGNIAKFIFLYSKANDRVFQFVQKAEVSCVVVGESYNAAQKGIQFVDNDNTLAGQDAAQFLVDKGSYDIAYAYTDMDELVQASRYMGYANVMEEQGQKTKKLRLSRIDDSANLVVLRDFLEKNPRLQAFVACDDIMAIRLQRLFKKLDLPNDSFAMISFNNSIVSDIATPALTSIEIFPYQLGSKAAELILGKAAGENSLIIPHQIIERDSTPSNRKK</sequence>
<dbReference type="Proteomes" id="UP000532121">
    <property type="component" value="Unassembled WGS sequence"/>
</dbReference>
<keyword evidence="1" id="KW-0805">Transcription regulation</keyword>
<comment type="caution">
    <text evidence="5">The sequence shown here is derived from an EMBL/GenBank/DDBJ whole genome shotgun (WGS) entry which is preliminary data.</text>
</comment>
<dbReference type="Pfam" id="PF13377">
    <property type="entry name" value="Peripla_BP_3"/>
    <property type="match status" value="1"/>
</dbReference>
<protein>
    <submittedName>
        <fullName evidence="5">LacI family transcriptional regulator</fullName>
    </submittedName>
</protein>
<proteinExistence type="predicted"/>
<keyword evidence="2" id="KW-0238">DNA-binding</keyword>
<dbReference type="GO" id="GO:0003700">
    <property type="term" value="F:DNA-binding transcription factor activity"/>
    <property type="evidence" value="ECO:0007669"/>
    <property type="project" value="TreeGrafter"/>
</dbReference>
<reference evidence="5 6" key="1">
    <citation type="submission" date="2020-04" db="EMBL/GenBank/DDBJ databases">
        <title>MicrobeNet Type strains.</title>
        <authorList>
            <person name="Nicholson A.C."/>
        </authorList>
    </citation>
    <scope>NUCLEOTIDE SEQUENCE [LARGE SCALE GENOMIC DNA]</scope>
    <source>
        <strain evidence="5 6">DSM 22768</strain>
    </source>
</reference>
<name>A0A7X9LC29_STRRT</name>
<dbReference type="SMART" id="SM00354">
    <property type="entry name" value="HTH_LACI"/>
    <property type="match status" value="1"/>
</dbReference>
<dbReference type="CDD" id="cd01392">
    <property type="entry name" value="HTH_LacI"/>
    <property type="match status" value="1"/>
</dbReference>
<evidence type="ECO:0000313" key="6">
    <source>
        <dbReference type="Proteomes" id="UP000532121"/>
    </source>
</evidence>
<keyword evidence="3" id="KW-0804">Transcription</keyword>
<evidence type="ECO:0000256" key="2">
    <source>
        <dbReference type="ARBA" id="ARBA00023125"/>
    </source>
</evidence>
<dbReference type="InterPro" id="IPR000843">
    <property type="entry name" value="HTH_LacI"/>
</dbReference>
<organism evidence="5 6">
    <name type="scientific">Streptococcus ratti</name>
    <dbReference type="NCBI Taxonomy" id="1341"/>
    <lineage>
        <taxon>Bacteria</taxon>
        <taxon>Bacillati</taxon>
        <taxon>Bacillota</taxon>
        <taxon>Bacilli</taxon>
        <taxon>Lactobacillales</taxon>
        <taxon>Streptococcaceae</taxon>
        <taxon>Streptococcus</taxon>
    </lineage>
</organism>
<dbReference type="InterPro" id="IPR010982">
    <property type="entry name" value="Lambda_DNA-bd_dom_sf"/>
</dbReference>
<dbReference type="EMBL" id="JABASA010000003">
    <property type="protein sequence ID" value="NMD48433.1"/>
    <property type="molecule type" value="Genomic_DNA"/>
</dbReference>
<dbReference type="PROSITE" id="PS00356">
    <property type="entry name" value="HTH_LACI_1"/>
    <property type="match status" value="1"/>
</dbReference>
<feature type="domain" description="HTH lacI-type" evidence="4">
    <location>
        <begin position="2"/>
        <end position="56"/>
    </location>
</feature>
<dbReference type="PANTHER" id="PTHR30146">
    <property type="entry name" value="LACI-RELATED TRANSCRIPTIONAL REPRESSOR"/>
    <property type="match status" value="1"/>
</dbReference>
<dbReference type="GO" id="GO:0000976">
    <property type="term" value="F:transcription cis-regulatory region binding"/>
    <property type="evidence" value="ECO:0007669"/>
    <property type="project" value="TreeGrafter"/>
</dbReference>
<dbReference type="AlphaFoldDB" id="A0A7X9LC29"/>
<gene>
    <name evidence="5" type="ORF">HHO37_01805</name>
</gene>
<dbReference type="Gene3D" id="1.10.260.40">
    <property type="entry name" value="lambda repressor-like DNA-binding domains"/>
    <property type="match status" value="1"/>
</dbReference>
<evidence type="ECO:0000259" key="4">
    <source>
        <dbReference type="PROSITE" id="PS50932"/>
    </source>
</evidence>
<dbReference type="SUPFAM" id="SSF47413">
    <property type="entry name" value="lambda repressor-like DNA-binding domains"/>
    <property type="match status" value="1"/>
</dbReference>
<evidence type="ECO:0000313" key="5">
    <source>
        <dbReference type="EMBL" id="NMD48433.1"/>
    </source>
</evidence>
<dbReference type="Pfam" id="PF00356">
    <property type="entry name" value="LacI"/>
    <property type="match status" value="1"/>
</dbReference>
<dbReference type="PANTHER" id="PTHR30146:SF109">
    <property type="entry name" value="HTH-TYPE TRANSCRIPTIONAL REGULATOR GALS"/>
    <property type="match status" value="1"/>
</dbReference>
<dbReference type="Gene3D" id="3.40.50.2300">
    <property type="match status" value="2"/>
</dbReference>
<dbReference type="InterPro" id="IPR046335">
    <property type="entry name" value="LacI/GalR-like_sensor"/>
</dbReference>
<evidence type="ECO:0000256" key="1">
    <source>
        <dbReference type="ARBA" id="ARBA00023015"/>
    </source>
</evidence>
<dbReference type="SUPFAM" id="SSF53822">
    <property type="entry name" value="Periplasmic binding protein-like I"/>
    <property type="match status" value="1"/>
</dbReference>